<evidence type="ECO:0000259" key="2">
    <source>
        <dbReference type="Pfam" id="PF13649"/>
    </source>
</evidence>
<dbReference type="InterPro" id="IPR041698">
    <property type="entry name" value="Methyltransf_25"/>
</dbReference>
<accession>A0A433NFE9</accession>
<dbReference type="SUPFAM" id="SSF53335">
    <property type="entry name" value="S-adenosyl-L-methionine-dependent methyltransferases"/>
    <property type="match status" value="1"/>
</dbReference>
<dbReference type="EMBL" id="RSCJ01000010">
    <property type="protein sequence ID" value="RUR80911.1"/>
    <property type="molecule type" value="Genomic_DNA"/>
</dbReference>
<sequence>MSANRFDFEALFDEDYLYFYEPLLTPERTERHVNLIWRLLNLEAGMTVLDLACGHGRISNQMAKLGCNVTGLDATALFLDKARKDAANSGMEVEYIQGDIRSLPWSDRFDCIINWFTAFGYFNDDENRLVLAQAYRALKVGGKLLIDIQNLYRIIKDFHSNFVTEREGNFMIDTNRYDISTGRTYNERIIIRDGQIRRFNFFVRHFTFIELSDWLCQAGFRQVEGYGHDGEPFTLDSRRMIVVATK</sequence>
<dbReference type="Proteomes" id="UP000268857">
    <property type="component" value="Unassembled WGS sequence"/>
</dbReference>
<dbReference type="Gene3D" id="2.20.25.110">
    <property type="entry name" value="S-adenosyl-L-methionine-dependent methyltransferases"/>
    <property type="match status" value="1"/>
</dbReference>
<evidence type="ECO:0000256" key="1">
    <source>
        <dbReference type="ARBA" id="ARBA00022679"/>
    </source>
</evidence>
<dbReference type="STRING" id="211165.GCA_000317285_02498"/>
<organism evidence="3 4">
    <name type="scientific">Chlorogloeopsis fritschii PCC 6912</name>
    <dbReference type="NCBI Taxonomy" id="211165"/>
    <lineage>
        <taxon>Bacteria</taxon>
        <taxon>Bacillati</taxon>
        <taxon>Cyanobacteriota</taxon>
        <taxon>Cyanophyceae</taxon>
        <taxon>Nostocales</taxon>
        <taxon>Chlorogloeopsidaceae</taxon>
        <taxon>Chlorogloeopsis</taxon>
    </lineage>
</organism>
<gene>
    <name evidence="3" type="ORF">PCC6912_29330</name>
</gene>
<reference evidence="3 4" key="1">
    <citation type="journal article" date="2019" name="Genome Biol. Evol.">
        <title>Day and night: Metabolic profiles and evolutionary relationships of six axenic non-marine cyanobacteria.</title>
        <authorList>
            <person name="Will S.E."/>
            <person name="Henke P."/>
            <person name="Boedeker C."/>
            <person name="Huang S."/>
            <person name="Brinkmann H."/>
            <person name="Rohde M."/>
            <person name="Jarek M."/>
            <person name="Friedl T."/>
            <person name="Seufert S."/>
            <person name="Schumacher M."/>
            <person name="Overmann J."/>
            <person name="Neumann-Schaal M."/>
            <person name="Petersen J."/>
        </authorList>
    </citation>
    <scope>NUCLEOTIDE SEQUENCE [LARGE SCALE GENOMIC DNA]</scope>
    <source>
        <strain evidence="3 4">PCC 6912</strain>
    </source>
</reference>
<keyword evidence="3" id="KW-0489">Methyltransferase</keyword>
<feature type="domain" description="Methyltransferase" evidence="2">
    <location>
        <begin position="48"/>
        <end position="142"/>
    </location>
</feature>
<dbReference type="Gene3D" id="3.40.50.150">
    <property type="entry name" value="Vaccinia Virus protein VP39"/>
    <property type="match status" value="1"/>
</dbReference>
<dbReference type="GO" id="GO:0008168">
    <property type="term" value="F:methyltransferase activity"/>
    <property type="evidence" value="ECO:0007669"/>
    <property type="project" value="UniProtKB-KW"/>
</dbReference>
<evidence type="ECO:0000313" key="4">
    <source>
        <dbReference type="Proteomes" id="UP000268857"/>
    </source>
</evidence>
<evidence type="ECO:0000313" key="3">
    <source>
        <dbReference type="EMBL" id="RUR80911.1"/>
    </source>
</evidence>
<dbReference type="OrthoDB" id="9779104at2"/>
<dbReference type="GO" id="GO:0032259">
    <property type="term" value="P:methylation"/>
    <property type="evidence" value="ECO:0007669"/>
    <property type="project" value="UniProtKB-KW"/>
</dbReference>
<dbReference type="InterPro" id="IPR029063">
    <property type="entry name" value="SAM-dependent_MTases_sf"/>
</dbReference>
<keyword evidence="4" id="KW-1185">Reference proteome</keyword>
<comment type="caution">
    <text evidence="3">The sequence shown here is derived from an EMBL/GenBank/DDBJ whole genome shotgun (WGS) entry which is preliminary data.</text>
</comment>
<dbReference type="CDD" id="cd02440">
    <property type="entry name" value="AdoMet_MTases"/>
    <property type="match status" value="1"/>
</dbReference>
<dbReference type="Pfam" id="PF13649">
    <property type="entry name" value="Methyltransf_25"/>
    <property type="match status" value="1"/>
</dbReference>
<dbReference type="PANTHER" id="PTHR43861">
    <property type="entry name" value="TRANS-ACONITATE 2-METHYLTRANSFERASE-RELATED"/>
    <property type="match status" value="1"/>
</dbReference>
<protein>
    <submittedName>
        <fullName evidence="3">Methyltransferase type 11</fullName>
    </submittedName>
</protein>
<dbReference type="RefSeq" id="WP_016876231.1">
    <property type="nucleotide sequence ID" value="NZ_AJLN01000069.1"/>
</dbReference>
<proteinExistence type="predicted"/>
<name>A0A433NFE9_CHLFR</name>
<dbReference type="AlphaFoldDB" id="A0A433NFE9"/>
<keyword evidence="1 3" id="KW-0808">Transferase</keyword>